<protein>
    <submittedName>
        <fullName evidence="1">Alkaline shock family protein YloU</fullName>
    </submittedName>
</protein>
<evidence type="ECO:0000313" key="2">
    <source>
        <dbReference type="Proteomes" id="UP001235712"/>
    </source>
</evidence>
<accession>A0ABT9PBE4</accession>
<sequence length="157" mass="16661">MEMIPREVSPSRSREMRAAVQAFREVADARWAAASPRVLRRSLSVPRRSRLVRAQAPSGPVGIREHVVSAHLAAAPAVEGVTVVGIHLDIDDDDTLTAVRVEVAVAFGTVVRPAADRVRAETKERLQRLLGAAAGDCAEPHVHIGDVTGGPSPEGTA</sequence>
<keyword evidence="2" id="KW-1185">Reference proteome</keyword>
<comment type="caution">
    <text evidence="1">The sequence shown here is derived from an EMBL/GenBank/DDBJ whole genome shotgun (WGS) entry which is preliminary data.</text>
</comment>
<gene>
    <name evidence="1" type="ORF">J2S57_005249</name>
</gene>
<organism evidence="1 2">
    <name type="scientific">Kineosporia succinea</name>
    <dbReference type="NCBI Taxonomy" id="84632"/>
    <lineage>
        <taxon>Bacteria</taxon>
        <taxon>Bacillati</taxon>
        <taxon>Actinomycetota</taxon>
        <taxon>Actinomycetes</taxon>
        <taxon>Kineosporiales</taxon>
        <taxon>Kineosporiaceae</taxon>
        <taxon>Kineosporia</taxon>
    </lineage>
</organism>
<name>A0ABT9PBE4_9ACTN</name>
<proteinExistence type="predicted"/>
<dbReference type="EMBL" id="JAUSQZ010000001">
    <property type="protein sequence ID" value="MDP9829500.1"/>
    <property type="molecule type" value="Genomic_DNA"/>
</dbReference>
<reference evidence="1 2" key="1">
    <citation type="submission" date="2023-07" db="EMBL/GenBank/DDBJ databases">
        <title>Sequencing the genomes of 1000 actinobacteria strains.</title>
        <authorList>
            <person name="Klenk H.-P."/>
        </authorList>
    </citation>
    <scope>NUCLEOTIDE SEQUENCE [LARGE SCALE GENOMIC DNA]</scope>
    <source>
        <strain evidence="1 2">DSM 44388</strain>
    </source>
</reference>
<dbReference type="Proteomes" id="UP001235712">
    <property type="component" value="Unassembled WGS sequence"/>
</dbReference>
<evidence type="ECO:0000313" key="1">
    <source>
        <dbReference type="EMBL" id="MDP9829500.1"/>
    </source>
</evidence>
<dbReference type="RefSeq" id="WP_307247729.1">
    <property type="nucleotide sequence ID" value="NZ_JAUSQZ010000001.1"/>
</dbReference>